<dbReference type="OrthoDB" id="9807209at2"/>
<dbReference type="STRING" id="1776.BHQ18_16390"/>
<comment type="caution">
    <text evidence="1">The sequence shown here is derived from an EMBL/GenBank/DDBJ whole genome shotgun (WGS) entry which is preliminary data.</text>
</comment>
<name>A0A1E3RH11_MYCFV</name>
<evidence type="ECO:0000313" key="2">
    <source>
        <dbReference type="Proteomes" id="UP000094053"/>
    </source>
</evidence>
<dbReference type="Pfam" id="PF13692">
    <property type="entry name" value="Glyco_trans_1_4"/>
    <property type="match status" value="1"/>
</dbReference>
<dbReference type="Proteomes" id="UP000094053">
    <property type="component" value="Unassembled WGS sequence"/>
</dbReference>
<keyword evidence="2" id="KW-1185">Reference proteome</keyword>
<proteinExistence type="predicted"/>
<sequence length="378" mass="41298">MTKVTFLLSKDPATQHGGDIELSRVAMRLAADSFDVAALCLSAENGSATVDLVPGGLPLTRVAKPPVDKVRILARSVTQRRSLAHVRFDFDELVTAIDALESDVFVAEHSYMAESFLRSSHAGRTGLIINTINTESQVWLSTRGLLGKIEEPRLLRDEIRVARAADAVGTYDIEEAEMYRANGQPQARWLDVTLPPSEKVDVSATGPRLGFVGVRDWPPNQEGFLYALQLWPRIAEGIPGAELCIAGPKKPGAKDPVYPPGVRDLGFVEDLPGFFRTCRALMAPIKTGGGVRVKILDSISKGLPVIGTGPAVGSLPALFDLPTYDDEEQFIAECRRHLLDRDVAVKAGDALYEANRAHWETRKPHRSFEDLVRAGIRS</sequence>
<dbReference type="Gene3D" id="3.40.50.2000">
    <property type="entry name" value="Glycogen Phosphorylase B"/>
    <property type="match status" value="2"/>
</dbReference>
<organism evidence="1 2">
    <name type="scientific">Mycolicibacterium flavescens</name>
    <name type="common">Mycobacterium flavescens</name>
    <dbReference type="NCBI Taxonomy" id="1776"/>
    <lineage>
        <taxon>Bacteria</taxon>
        <taxon>Bacillati</taxon>
        <taxon>Actinomycetota</taxon>
        <taxon>Actinomycetes</taxon>
        <taxon>Mycobacteriales</taxon>
        <taxon>Mycobacteriaceae</taxon>
        <taxon>Mycolicibacterium</taxon>
    </lineage>
</organism>
<dbReference type="RefSeq" id="WP_069414682.1">
    <property type="nucleotide sequence ID" value="NZ_JACKUL010000035.1"/>
</dbReference>
<keyword evidence="1" id="KW-0808">Transferase</keyword>
<dbReference type="GO" id="GO:0016740">
    <property type="term" value="F:transferase activity"/>
    <property type="evidence" value="ECO:0007669"/>
    <property type="project" value="UniProtKB-KW"/>
</dbReference>
<protein>
    <submittedName>
        <fullName evidence="1">Glycosyl transferase</fullName>
    </submittedName>
</protein>
<dbReference type="SUPFAM" id="SSF53756">
    <property type="entry name" value="UDP-Glycosyltransferase/glycogen phosphorylase"/>
    <property type="match status" value="1"/>
</dbReference>
<evidence type="ECO:0000313" key="1">
    <source>
        <dbReference type="EMBL" id="ODQ89165.1"/>
    </source>
</evidence>
<accession>A0A1E3RH11</accession>
<gene>
    <name evidence="1" type="ORF">BHQ18_16390</name>
</gene>
<dbReference type="AlphaFoldDB" id="A0A1E3RH11"/>
<dbReference type="EMBL" id="MIHA01000011">
    <property type="protein sequence ID" value="ODQ89165.1"/>
    <property type="molecule type" value="Genomic_DNA"/>
</dbReference>
<reference evidence="2" key="1">
    <citation type="submission" date="2016-09" db="EMBL/GenBank/DDBJ databases">
        <authorList>
            <person name="Greninger A.L."/>
            <person name="Jerome K.R."/>
            <person name="Mcnair B."/>
            <person name="Wallis C."/>
            <person name="Fang F."/>
        </authorList>
    </citation>
    <scope>NUCLEOTIDE SEQUENCE [LARGE SCALE GENOMIC DNA]</scope>
    <source>
        <strain evidence="2">M6</strain>
    </source>
</reference>